<sequence length="64" mass="7168">MPLSGEAIRTMNYVDDIAVTLRRILATLPELTPEERTRVGEHIRNSDPSYSAVLQALETEVEKA</sequence>
<name>A0ABW9KJ66_9BACT</name>
<keyword evidence="2" id="KW-1185">Reference proteome</keyword>
<gene>
    <name evidence="1" type="ORF">ACK2TP_07470</name>
</gene>
<dbReference type="RefSeq" id="WP_263412881.1">
    <property type="nucleotide sequence ID" value="NZ_BAABBH010000001.1"/>
</dbReference>
<dbReference type="EMBL" id="JBJYXY010000001">
    <property type="protein sequence ID" value="MFN2975598.1"/>
    <property type="molecule type" value="Genomic_DNA"/>
</dbReference>
<accession>A0ABW9KJ66</accession>
<comment type="caution">
    <text evidence="1">The sequence shown here is derived from an EMBL/GenBank/DDBJ whole genome shotgun (WGS) entry which is preliminary data.</text>
</comment>
<dbReference type="Proteomes" id="UP001634747">
    <property type="component" value="Unassembled WGS sequence"/>
</dbReference>
<protein>
    <submittedName>
        <fullName evidence="1">Uncharacterized protein</fullName>
    </submittedName>
</protein>
<proteinExistence type="predicted"/>
<reference evidence="1 2" key="1">
    <citation type="submission" date="2024-12" db="EMBL/GenBank/DDBJ databases">
        <authorList>
            <person name="Lee Y."/>
        </authorList>
    </citation>
    <scope>NUCLEOTIDE SEQUENCE [LARGE SCALE GENOMIC DNA]</scope>
    <source>
        <strain evidence="1 2">03SUJ4</strain>
    </source>
</reference>
<organism evidence="1 2">
    <name type="scientific">Terriglobus aquaticus</name>
    <dbReference type="NCBI Taxonomy" id="940139"/>
    <lineage>
        <taxon>Bacteria</taxon>
        <taxon>Pseudomonadati</taxon>
        <taxon>Acidobacteriota</taxon>
        <taxon>Terriglobia</taxon>
        <taxon>Terriglobales</taxon>
        <taxon>Acidobacteriaceae</taxon>
        <taxon>Terriglobus</taxon>
    </lineage>
</organism>
<evidence type="ECO:0000313" key="2">
    <source>
        <dbReference type="Proteomes" id="UP001634747"/>
    </source>
</evidence>
<evidence type="ECO:0000313" key="1">
    <source>
        <dbReference type="EMBL" id="MFN2975598.1"/>
    </source>
</evidence>